<dbReference type="EC" id="2.1.1.34" evidence="9"/>
<dbReference type="InterPro" id="IPR029028">
    <property type="entry name" value="Alpha/beta_knot_MTases"/>
</dbReference>
<comment type="catalytic activity">
    <reaction evidence="7">
        <text>guanosine(18) in tRNA + S-adenosyl-L-methionine = 2'-O-methylguanosine(18) in tRNA + S-adenosyl-L-homocysteine + H(+)</text>
        <dbReference type="Rhea" id="RHEA:20077"/>
        <dbReference type="Rhea" id="RHEA-COMP:10190"/>
        <dbReference type="Rhea" id="RHEA-COMP:10192"/>
        <dbReference type="ChEBI" id="CHEBI:15378"/>
        <dbReference type="ChEBI" id="CHEBI:57856"/>
        <dbReference type="ChEBI" id="CHEBI:59789"/>
        <dbReference type="ChEBI" id="CHEBI:74269"/>
        <dbReference type="ChEBI" id="CHEBI:74445"/>
        <dbReference type="EC" id="2.1.1.34"/>
    </reaction>
    <physiologicalReaction direction="left-to-right" evidence="7">
        <dbReference type="Rhea" id="RHEA:20078"/>
    </physiologicalReaction>
</comment>
<evidence type="ECO:0000256" key="7">
    <source>
        <dbReference type="ARBA" id="ARBA00093266"/>
    </source>
</evidence>
<evidence type="ECO:0000256" key="11">
    <source>
        <dbReference type="ARBA" id="ARBA00093656"/>
    </source>
</evidence>
<dbReference type="InterPro" id="IPR045330">
    <property type="entry name" value="TRM3/TARBP1"/>
</dbReference>
<comment type="similarity">
    <text evidence="1">Belongs to the class IV-like SAM-binding methyltransferase superfamily. RNA methyltransferase TrmH family.</text>
</comment>
<keyword evidence="2" id="KW-0489">Methyltransferase</keyword>
<dbReference type="EnsemblMetazoa" id="XM_022800720">
    <property type="protein sequence ID" value="XP_022656455"/>
    <property type="gene ID" value="LOC111248410"/>
</dbReference>
<dbReference type="GO" id="GO:0030488">
    <property type="term" value="P:tRNA methylation"/>
    <property type="evidence" value="ECO:0007669"/>
    <property type="project" value="InterPro"/>
</dbReference>
<evidence type="ECO:0000256" key="4">
    <source>
        <dbReference type="ARBA" id="ARBA00022691"/>
    </source>
</evidence>
<evidence type="ECO:0000313" key="13">
    <source>
        <dbReference type="EnsemblMetazoa" id="XP_022656455"/>
    </source>
</evidence>
<evidence type="ECO:0000256" key="6">
    <source>
        <dbReference type="ARBA" id="ARBA00022990"/>
    </source>
</evidence>
<dbReference type="CDD" id="cd18091">
    <property type="entry name" value="SpoU-like_TRM3-like"/>
    <property type="match status" value="1"/>
</dbReference>
<dbReference type="Pfam" id="PF00588">
    <property type="entry name" value="SpoU_methylase"/>
    <property type="match status" value="1"/>
</dbReference>
<dbReference type="InterPro" id="IPR044748">
    <property type="entry name" value="Trm3/TARBP1_C"/>
</dbReference>
<evidence type="ECO:0000256" key="8">
    <source>
        <dbReference type="ARBA" id="ARBA00093361"/>
    </source>
</evidence>
<feature type="domain" description="tRNA/rRNA methyltransferase SpoU type" evidence="12">
    <location>
        <begin position="1130"/>
        <end position="1271"/>
    </location>
</feature>
<dbReference type="RefSeq" id="XP_022656455.1">
    <property type="nucleotide sequence ID" value="XM_022800720.1"/>
</dbReference>
<protein>
    <recommendedName>
        <fullName evidence="10">tRNA (guanosine(18)-2'-O)-methyltransferase TARBP1</fullName>
        <ecNumber evidence="9">2.1.1.34</ecNumber>
    </recommendedName>
    <alternativeName>
        <fullName evidence="11">TAR RNA-binding protein 1</fullName>
    </alternativeName>
</protein>
<evidence type="ECO:0000256" key="9">
    <source>
        <dbReference type="ARBA" id="ARBA00093594"/>
    </source>
</evidence>
<name>A0A7M7JSH7_VARDE</name>
<keyword evidence="5" id="KW-0694">RNA-binding</keyword>
<evidence type="ECO:0000256" key="1">
    <source>
        <dbReference type="ARBA" id="ARBA00007228"/>
    </source>
</evidence>
<dbReference type="GeneID" id="111248410"/>
<keyword evidence="4" id="KW-0949">S-adenosyl-L-methionine</keyword>
<keyword evidence="3" id="KW-0808">Transferase</keyword>
<evidence type="ECO:0000256" key="2">
    <source>
        <dbReference type="ARBA" id="ARBA00022603"/>
    </source>
</evidence>
<dbReference type="PANTHER" id="PTHR12029">
    <property type="entry name" value="RNA METHYLTRANSFERASE"/>
    <property type="match status" value="1"/>
</dbReference>
<evidence type="ECO:0000256" key="5">
    <source>
        <dbReference type="ARBA" id="ARBA00022884"/>
    </source>
</evidence>
<reference evidence="13" key="1">
    <citation type="submission" date="2021-01" db="UniProtKB">
        <authorList>
            <consortium name="EnsemblMetazoa"/>
        </authorList>
    </citation>
    <scope>IDENTIFICATION</scope>
</reference>
<dbReference type="PANTHER" id="PTHR12029:SF11">
    <property type="entry name" value="METHYLTRANSFERASE TARBP1-RELATED"/>
    <property type="match status" value="1"/>
</dbReference>
<evidence type="ECO:0000313" key="14">
    <source>
        <dbReference type="Proteomes" id="UP000594260"/>
    </source>
</evidence>
<keyword evidence="6" id="KW-0007">Acetylation</keyword>
<dbReference type="InterPro" id="IPR029026">
    <property type="entry name" value="tRNA_m1G_MTases_N"/>
</dbReference>
<dbReference type="InterPro" id="IPR001537">
    <property type="entry name" value="SpoU_MeTrfase"/>
</dbReference>
<dbReference type="GO" id="GO:0003723">
    <property type="term" value="F:RNA binding"/>
    <property type="evidence" value="ECO:0007669"/>
    <property type="project" value="UniProtKB-KW"/>
</dbReference>
<dbReference type="SUPFAM" id="SSF75217">
    <property type="entry name" value="alpha/beta knot"/>
    <property type="match status" value="1"/>
</dbReference>
<dbReference type="FunFam" id="3.40.1280.10:FF:000010">
    <property type="entry name" value="probable methyltransferase TARBP1"/>
    <property type="match status" value="1"/>
</dbReference>
<evidence type="ECO:0000256" key="10">
    <source>
        <dbReference type="ARBA" id="ARBA00093636"/>
    </source>
</evidence>
<dbReference type="OrthoDB" id="241340at2759"/>
<dbReference type="Gene3D" id="3.40.1280.10">
    <property type="match status" value="1"/>
</dbReference>
<evidence type="ECO:0000259" key="12">
    <source>
        <dbReference type="Pfam" id="PF00588"/>
    </source>
</evidence>
<dbReference type="GO" id="GO:0141100">
    <property type="term" value="F:tRNA (guanine(18)-2'-O)-methyltransferase activity"/>
    <property type="evidence" value="ECO:0007669"/>
    <property type="project" value="UniProtKB-EC"/>
</dbReference>
<sequence length="1285" mass="145430">METILSKIIDTEKLSNYVKSSLGDLDKLRKVSNALRNNPSLCSVLEDELIDRLDEFYTKSTQKDHGQCQEYLHWVCCIIDRLSVKKWSNRNETLWAAVCDVDMGCGPSLLKLALQSNVVTQSDLLNRINELPSTALIHGMQAVQDKDMLLSAATKILDDTTLIKLLIALQCVKASYVDWALSCNDVAKRLSVALKALHVSDDANLKRSSLTLLRQILSKCGVECGELIVNMLSVAEQKQVHLIEPVLMQFVETTRDSSTSDVFWTLCVFQRLFYHQTSWVRMTSLRYFLGLHNFHRRVFTNHGEHFYAESFLDAIDQLSLYARTETCPLAGPSLVGSSLRDWLQGLEENIHKKQFSSFVACLLHNVCARSSWNSVSLLYISEAIVSLGSVTLLESLQPIQTALNIWSFQEPLVRGYIIRLWLHIACKFSSEDVKVKQLCQLASQFLEDAGCIREHLIPLEVEPFSPIGLCILAWKQSDCAEEILNLNADNPQLWLQLSKVRTVPSVWKALKKAIEIDKVQIAGIALLKSSATRENEKNAIVEVLGKTRLKRDVLNDAINAHLDWRLFYLWSKMGSEDSPICAKCFSEVAQISDWADMFAKPSITYMIRTLSNISVLQSSQKHAAETLELACQLLPLTPQPMVSDLLRLIKAYLGAADSRETLSRILNMSWVSCLETRKATSMFSECVNVFMKILFDRSVFLFAFDDLLEICVMVREYVDSVPWFGEMFYLTMIGFLRENKQCIGIMCDQVALGLCYGPIFRKDQKVILDTERYVLNKLTSTYMPDSTNLKTLTECEAAINVRAKCVSFIRTIEPDDAWKLIKALQSHDNAVSSTRKRYFNNSTIHRVKTRAWQAILVLLDTAKSGPMLDAFLIYVLEQLKNGLHQMTVRILMEWCTVKVILRGQFDVIDLMSSATDKASAERMGSICSYLNILMHVCCAIPDCQLITRSAPLVMPWMMAQHFAVRLHAQFVFRRIVSLCRCESQKCHAVYRPQLEALQRVVNYGGGAKNATKLDSDFYMSECVLPECETYDLVFDKIPKSYGLADVDCVPSALFEGDSSWARDSGREVNTELKIELVDENCSRPDVTTAIHEANYQRKIVPVSVLLEEDGRLSNSAYQNSYRNESEQEQLIVVASMIDRLPNLGGICRTAEIFAVSELAIANIKTLDMKEFHNLSVSSHHWLPIRGVPPSAIEDYLREKKVEGFTLIGVEQTARSVLLNHFVFPKKSLLLLGNEKEGLPSHLIHEMDHCVEIPQQGVVRSLNVHVSAALLVWEYRKQHMPSCATN</sequence>
<organism evidence="13 14">
    <name type="scientific">Varroa destructor</name>
    <name type="common">Honeybee mite</name>
    <dbReference type="NCBI Taxonomy" id="109461"/>
    <lineage>
        <taxon>Eukaryota</taxon>
        <taxon>Metazoa</taxon>
        <taxon>Ecdysozoa</taxon>
        <taxon>Arthropoda</taxon>
        <taxon>Chelicerata</taxon>
        <taxon>Arachnida</taxon>
        <taxon>Acari</taxon>
        <taxon>Parasitiformes</taxon>
        <taxon>Mesostigmata</taxon>
        <taxon>Gamasina</taxon>
        <taxon>Dermanyssoidea</taxon>
        <taxon>Varroidae</taxon>
        <taxon>Varroa</taxon>
    </lineage>
</organism>
<dbReference type="KEGG" id="vde:111248410"/>
<evidence type="ECO:0000256" key="3">
    <source>
        <dbReference type="ARBA" id="ARBA00022679"/>
    </source>
</evidence>
<accession>A0A7M7JSH7</accession>
<keyword evidence="14" id="KW-1185">Reference proteome</keyword>
<proteinExistence type="inferred from homology"/>
<dbReference type="InParanoid" id="A0A7M7JSH7"/>
<comment type="function">
    <text evidence="8">S-adenosyl-L-methionine-dependent 2'-O-ribose methyltransferase that catalyzes the formation of 2'-O-methylguanosine at position 18 (Gm18) in a subset of tRNA. Selectively mediates Gm18 methylation of tRNAGln-TTG/CTG and tRNASer-TGA/GCT. Gm18 modification can enhance the stability of modified tRNAs.</text>
</comment>
<dbReference type="Proteomes" id="UP000594260">
    <property type="component" value="Unplaced"/>
</dbReference>